<gene>
    <name evidence="2" type="ORF">IAB75_08945</name>
</gene>
<reference evidence="2" key="1">
    <citation type="submission" date="2020-10" db="EMBL/GenBank/DDBJ databases">
        <authorList>
            <person name="Gilroy R."/>
        </authorList>
    </citation>
    <scope>NUCLEOTIDE SEQUENCE</scope>
    <source>
        <strain evidence="2">G3-8215</strain>
    </source>
</reference>
<evidence type="ECO:0000259" key="1">
    <source>
        <dbReference type="Pfam" id="PF03432"/>
    </source>
</evidence>
<sequence>MVVKIHKSSCSMKGVLDYNIRKTEGRVAHVIGTANIGSDDEEAIREVFSRYERLNIRSRNVSFHMSINPSEGEAMDDGTAFSLVTDIMAGLGYSGQPLAVFRHEDTGRVHYHCISIRTRPDGRKIRDTYERRKCQEILAGLSIKYGFTVGKGQGMKQGHTAPGKPAARFNRALGDVTRQMTDIFTECLEYRFTTEAQFIVLLNMHGISAVSRKSSDGRPVFVLQGLDRKGTPCTGTIRTDALDSGLYDKFAIRMARCRMRTENLRAVKGRVSGIITWGAGKARDLTHLERMLARQGIILHVSRTSAGEIFGTTFIDLLSRSVFKGSELSIPGISSFRNLDKAVAQSNIKRVHIKRKRPSAGYGQAGQSKEKDIDTEEIEWMLRHGMTRN</sequence>
<protein>
    <submittedName>
        <fullName evidence="2">Relaxase/mobilization nuclease domain-containing protein</fullName>
    </submittedName>
</protein>
<accession>A0A940II69</accession>
<dbReference type="InterPro" id="IPR005094">
    <property type="entry name" value="Endonuclease_MobA/VirD2"/>
</dbReference>
<proteinExistence type="predicted"/>
<evidence type="ECO:0000313" key="3">
    <source>
        <dbReference type="Proteomes" id="UP000725002"/>
    </source>
</evidence>
<dbReference type="Pfam" id="PF03432">
    <property type="entry name" value="Relaxase"/>
    <property type="match status" value="1"/>
</dbReference>
<name>A0A940II69_9BACT</name>
<dbReference type="Proteomes" id="UP000725002">
    <property type="component" value="Unassembled WGS sequence"/>
</dbReference>
<dbReference type="AlphaFoldDB" id="A0A940II69"/>
<organism evidence="2 3">
    <name type="scientific">Candidatus Cryptobacteroides avicola</name>
    <dbReference type="NCBI Taxonomy" id="2840757"/>
    <lineage>
        <taxon>Bacteria</taxon>
        <taxon>Pseudomonadati</taxon>
        <taxon>Bacteroidota</taxon>
        <taxon>Bacteroidia</taxon>
        <taxon>Bacteroidales</taxon>
        <taxon>Candidatus Cryptobacteroides</taxon>
    </lineage>
</organism>
<evidence type="ECO:0000313" key="2">
    <source>
        <dbReference type="EMBL" id="MBO8484222.1"/>
    </source>
</evidence>
<reference evidence="2" key="2">
    <citation type="journal article" date="2021" name="PeerJ">
        <title>Extensive microbial diversity within the chicken gut microbiome revealed by metagenomics and culture.</title>
        <authorList>
            <person name="Gilroy R."/>
            <person name="Ravi A."/>
            <person name="Getino M."/>
            <person name="Pursley I."/>
            <person name="Horton D.L."/>
            <person name="Alikhan N.F."/>
            <person name="Baker D."/>
            <person name="Gharbi K."/>
            <person name="Hall N."/>
            <person name="Watson M."/>
            <person name="Adriaenssens E.M."/>
            <person name="Foster-Nyarko E."/>
            <person name="Jarju S."/>
            <person name="Secka A."/>
            <person name="Antonio M."/>
            <person name="Oren A."/>
            <person name="Chaudhuri R.R."/>
            <person name="La Ragione R."/>
            <person name="Hildebrand F."/>
            <person name="Pallen M.J."/>
        </authorList>
    </citation>
    <scope>NUCLEOTIDE SEQUENCE</scope>
    <source>
        <strain evidence="2">G3-8215</strain>
    </source>
</reference>
<dbReference type="EMBL" id="JADILV010000061">
    <property type="protein sequence ID" value="MBO8484222.1"/>
    <property type="molecule type" value="Genomic_DNA"/>
</dbReference>
<feature type="domain" description="MobA/VirD2-like nuclease" evidence="1">
    <location>
        <begin position="18"/>
        <end position="146"/>
    </location>
</feature>
<comment type="caution">
    <text evidence="2">The sequence shown here is derived from an EMBL/GenBank/DDBJ whole genome shotgun (WGS) entry which is preliminary data.</text>
</comment>